<evidence type="ECO:0000256" key="1">
    <source>
        <dbReference type="ARBA" id="ARBA00022729"/>
    </source>
</evidence>
<keyword evidence="1 2" id="KW-0732">Signal</keyword>
<dbReference type="PANTHER" id="PTHR35936">
    <property type="entry name" value="MEMBRANE-BOUND LYTIC MUREIN TRANSGLYCOSYLASE F"/>
    <property type="match status" value="1"/>
</dbReference>
<dbReference type="SMART" id="SM00062">
    <property type="entry name" value="PBPb"/>
    <property type="match status" value="1"/>
</dbReference>
<comment type="caution">
    <text evidence="4">The sequence shown here is derived from an EMBL/GenBank/DDBJ whole genome shotgun (WGS) entry which is preliminary data.</text>
</comment>
<dbReference type="InterPro" id="IPR001638">
    <property type="entry name" value="Solute-binding_3/MltF_N"/>
</dbReference>
<dbReference type="SUPFAM" id="SSF53850">
    <property type="entry name" value="Periplasmic binding protein-like II"/>
    <property type="match status" value="1"/>
</dbReference>
<feature type="signal peptide" evidence="2">
    <location>
        <begin position="1"/>
        <end position="22"/>
    </location>
</feature>
<dbReference type="Proteomes" id="UP000076574">
    <property type="component" value="Unassembled WGS sequence"/>
</dbReference>
<dbReference type="PANTHER" id="PTHR35936:SF17">
    <property type="entry name" value="ARGININE-BINDING EXTRACELLULAR PROTEIN ARTP"/>
    <property type="match status" value="1"/>
</dbReference>
<feature type="chain" id="PRO_5007848211" evidence="2">
    <location>
        <begin position="23"/>
        <end position="267"/>
    </location>
</feature>
<organism evidence="4 5">
    <name type="scientific">Tardiphaga robiniae</name>
    <dbReference type="NCBI Taxonomy" id="943830"/>
    <lineage>
        <taxon>Bacteria</taxon>
        <taxon>Pseudomonadati</taxon>
        <taxon>Pseudomonadota</taxon>
        <taxon>Alphaproteobacteria</taxon>
        <taxon>Hyphomicrobiales</taxon>
        <taxon>Nitrobacteraceae</taxon>
        <taxon>Tardiphaga</taxon>
    </lineage>
</organism>
<feature type="domain" description="Solute-binding protein family 3/N-terminal" evidence="3">
    <location>
        <begin position="40"/>
        <end position="263"/>
    </location>
</feature>
<evidence type="ECO:0000259" key="3">
    <source>
        <dbReference type="SMART" id="SM00062"/>
    </source>
</evidence>
<evidence type="ECO:0000313" key="4">
    <source>
        <dbReference type="EMBL" id="KZD22853.1"/>
    </source>
</evidence>
<evidence type="ECO:0000313" key="5">
    <source>
        <dbReference type="Proteomes" id="UP000076574"/>
    </source>
</evidence>
<reference evidence="4 5" key="1">
    <citation type="submission" date="2016-03" db="EMBL/GenBank/DDBJ databases">
        <title>Microsymbionts genomes from the relict species Vavilovia formosa (Stev.) Fed.</title>
        <authorList>
            <person name="Kopat V."/>
            <person name="Chirak E."/>
            <person name="Kimeklis A."/>
            <person name="Andronov E."/>
        </authorList>
    </citation>
    <scope>NUCLEOTIDE SEQUENCE [LARGE SCALE GENOMIC DNA]</scope>
    <source>
        <strain evidence="4 5">Vaf07</strain>
    </source>
</reference>
<evidence type="ECO:0000256" key="2">
    <source>
        <dbReference type="SAM" id="SignalP"/>
    </source>
</evidence>
<sequence length="267" mass="29309">MTMKKLLTLVAALAVTSLTAYQAGAQQLQSHLYEITKSGKLRVCIWPNYYAISLRNPDTGKLEGIDIDLSEELAKDLGAKLEYVETSFSTFIADLQANKCDLGMFGVGATMKRAQAVAFTQPYLISGVYVVAYKDGKVKTWADLDKPGVNIAVPLGSYIEPFMRGYLKNAKLVAIAPPNTTQAELMAHRVDAIATDYPASTKMNAQFDWSMTLAPPEPLSVTPYAYVMNQGDQIWLNYMNLFVQNIKLDGRLKAAAEKNKLGPIVAP</sequence>
<dbReference type="AlphaFoldDB" id="A0A163Z2P0"/>
<dbReference type="STRING" id="943830.A4A58_27800"/>
<dbReference type="Gene3D" id="3.40.190.10">
    <property type="entry name" value="Periplasmic binding protein-like II"/>
    <property type="match status" value="2"/>
</dbReference>
<dbReference type="Pfam" id="PF00497">
    <property type="entry name" value="SBP_bac_3"/>
    <property type="match status" value="1"/>
</dbReference>
<gene>
    <name evidence="4" type="ORF">A4A58_27800</name>
</gene>
<protein>
    <submittedName>
        <fullName evidence="4">ABC transporter substrate-binding protein</fullName>
    </submittedName>
</protein>
<dbReference type="EMBL" id="LVYV01000013">
    <property type="protein sequence ID" value="KZD22853.1"/>
    <property type="molecule type" value="Genomic_DNA"/>
</dbReference>
<proteinExistence type="predicted"/>
<dbReference type="CDD" id="cd13530">
    <property type="entry name" value="PBP2_peptides_like"/>
    <property type="match status" value="1"/>
</dbReference>
<keyword evidence="5" id="KW-1185">Reference proteome</keyword>
<accession>A0A163Z2P0</accession>
<name>A0A163Z2P0_9BRAD</name>